<feature type="transmembrane region" description="Helical" evidence="1">
    <location>
        <begin position="33"/>
        <end position="52"/>
    </location>
</feature>
<sequence length="140" mass="16431">GNSGVITSILVLINIMDLAIYLVHYYIDHFHCLLCRLLYLHMLILLHIFSIFKIEFISISKKEILFQYLNIVLKDLLNHLRNMNSKTQLSLIFFAKKKAPNGTLVIEWKLLISTLRFFTFNNCNWTTCSKSCRSCFIHSN</sequence>
<name>A0A1T4LER9_9BACT</name>
<evidence type="ECO:0000313" key="2">
    <source>
        <dbReference type="EMBL" id="SJZ53116.1"/>
    </source>
</evidence>
<keyword evidence="1" id="KW-0472">Membrane</keyword>
<dbReference type="EMBL" id="FUXF01000013">
    <property type="protein sequence ID" value="SJZ53116.1"/>
    <property type="molecule type" value="Genomic_DNA"/>
</dbReference>
<keyword evidence="1" id="KW-0812">Transmembrane</keyword>
<protein>
    <submittedName>
        <fullName evidence="2">Uncharacterized protein</fullName>
    </submittedName>
</protein>
<feature type="non-terminal residue" evidence="2">
    <location>
        <position position="1"/>
    </location>
</feature>
<evidence type="ECO:0000313" key="3">
    <source>
        <dbReference type="Proteomes" id="UP000190389"/>
    </source>
</evidence>
<organism evidence="2 3">
    <name type="scientific">Mycoplasmopsis verecunda</name>
    <dbReference type="NCBI Taxonomy" id="171291"/>
    <lineage>
        <taxon>Bacteria</taxon>
        <taxon>Bacillati</taxon>
        <taxon>Mycoplasmatota</taxon>
        <taxon>Mycoplasmoidales</taxon>
        <taxon>Metamycoplasmataceae</taxon>
        <taxon>Mycoplasmopsis</taxon>
    </lineage>
</organism>
<feature type="transmembrane region" description="Helical" evidence="1">
    <location>
        <begin position="6"/>
        <end position="26"/>
    </location>
</feature>
<accession>A0A1T4LER9</accession>
<evidence type="ECO:0000256" key="1">
    <source>
        <dbReference type="SAM" id="Phobius"/>
    </source>
</evidence>
<reference evidence="3" key="1">
    <citation type="submission" date="2017-02" db="EMBL/GenBank/DDBJ databases">
        <authorList>
            <person name="Varghese N."/>
            <person name="Submissions S."/>
        </authorList>
    </citation>
    <scope>NUCLEOTIDE SEQUENCE [LARGE SCALE GENOMIC DNA]</scope>
    <source>
        <strain evidence="3">ATCC 27862</strain>
    </source>
</reference>
<dbReference type="AlphaFoldDB" id="A0A1T4LER9"/>
<proteinExistence type="predicted"/>
<gene>
    <name evidence="2" type="ORF">SAMN02745154_00422</name>
</gene>
<keyword evidence="3" id="KW-1185">Reference proteome</keyword>
<dbReference type="Proteomes" id="UP000190389">
    <property type="component" value="Unassembled WGS sequence"/>
</dbReference>
<keyword evidence="1" id="KW-1133">Transmembrane helix</keyword>